<dbReference type="SUPFAM" id="SSF57756">
    <property type="entry name" value="Retrovirus zinc finger-like domains"/>
    <property type="match status" value="1"/>
</dbReference>
<gene>
    <name evidence="4" type="ORF">GOODEAATRI_017532</name>
</gene>
<name>A0ABV0NBA1_9TELE</name>
<dbReference type="Proteomes" id="UP001476798">
    <property type="component" value="Unassembled WGS sequence"/>
</dbReference>
<feature type="compositionally biased region" description="Low complexity" evidence="2">
    <location>
        <begin position="15"/>
        <end position="30"/>
    </location>
</feature>
<evidence type="ECO:0000256" key="1">
    <source>
        <dbReference type="PROSITE-ProRule" id="PRU00047"/>
    </source>
</evidence>
<feature type="region of interest" description="Disordered" evidence="2">
    <location>
        <begin position="1"/>
        <end position="40"/>
    </location>
</feature>
<protein>
    <recommendedName>
        <fullName evidence="3">CCHC-type domain-containing protein</fullName>
    </recommendedName>
</protein>
<sequence>MFTDPSEKNTSLTAPPLQQRPPDLQLQNQPHLQPRSSSSHSRNAVDVLVVAIKTEFPRKINMTNIYACKQKVDEDTNNFITRVIEAVTKYSGIEMPTEVGTEAGVWETLVCDAVIKGMLPLLAHLKGAYVGWADHPGLADVRRHAKHAQLMFEERQQSKKEASDKELHLATITMYQNVGRNSDGGYQRKRGLRRGPGRRFCDPDTCFKCGRKGHWRDQCPYPAEAASYQAD</sequence>
<evidence type="ECO:0000256" key="2">
    <source>
        <dbReference type="SAM" id="MobiDB-lite"/>
    </source>
</evidence>
<evidence type="ECO:0000313" key="5">
    <source>
        <dbReference type="Proteomes" id="UP001476798"/>
    </source>
</evidence>
<feature type="domain" description="CCHC-type" evidence="3">
    <location>
        <begin position="206"/>
        <end position="220"/>
    </location>
</feature>
<keyword evidence="1" id="KW-0479">Metal-binding</keyword>
<dbReference type="InterPro" id="IPR036875">
    <property type="entry name" value="Znf_CCHC_sf"/>
</dbReference>
<evidence type="ECO:0000313" key="4">
    <source>
        <dbReference type="EMBL" id="MEQ2168700.1"/>
    </source>
</evidence>
<dbReference type="PROSITE" id="PS50158">
    <property type="entry name" value="ZF_CCHC"/>
    <property type="match status" value="1"/>
</dbReference>
<dbReference type="InterPro" id="IPR001878">
    <property type="entry name" value="Znf_CCHC"/>
</dbReference>
<keyword evidence="5" id="KW-1185">Reference proteome</keyword>
<dbReference type="Pfam" id="PF00098">
    <property type="entry name" value="zf-CCHC"/>
    <property type="match status" value="1"/>
</dbReference>
<accession>A0ABV0NBA1</accession>
<dbReference type="EMBL" id="JAHRIO010031416">
    <property type="protein sequence ID" value="MEQ2168700.1"/>
    <property type="molecule type" value="Genomic_DNA"/>
</dbReference>
<keyword evidence="1" id="KW-0862">Zinc</keyword>
<dbReference type="Gene3D" id="4.10.60.10">
    <property type="entry name" value="Zinc finger, CCHC-type"/>
    <property type="match status" value="1"/>
</dbReference>
<comment type="caution">
    <text evidence="4">The sequence shown here is derived from an EMBL/GenBank/DDBJ whole genome shotgun (WGS) entry which is preliminary data.</text>
</comment>
<reference evidence="4 5" key="1">
    <citation type="submission" date="2021-06" db="EMBL/GenBank/DDBJ databases">
        <authorList>
            <person name="Palmer J.M."/>
        </authorList>
    </citation>
    <scope>NUCLEOTIDE SEQUENCE [LARGE SCALE GENOMIC DNA]</scope>
    <source>
        <strain evidence="4 5">GA_2019</strain>
        <tissue evidence="4">Muscle</tissue>
    </source>
</reference>
<proteinExistence type="predicted"/>
<keyword evidence="1" id="KW-0863">Zinc-finger</keyword>
<dbReference type="SMART" id="SM00343">
    <property type="entry name" value="ZnF_C2HC"/>
    <property type="match status" value="1"/>
</dbReference>
<organism evidence="4 5">
    <name type="scientific">Goodea atripinnis</name>
    <dbReference type="NCBI Taxonomy" id="208336"/>
    <lineage>
        <taxon>Eukaryota</taxon>
        <taxon>Metazoa</taxon>
        <taxon>Chordata</taxon>
        <taxon>Craniata</taxon>
        <taxon>Vertebrata</taxon>
        <taxon>Euteleostomi</taxon>
        <taxon>Actinopterygii</taxon>
        <taxon>Neopterygii</taxon>
        <taxon>Teleostei</taxon>
        <taxon>Neoteleostei</taxon>
        <taxon>Acanthomorphata</taxon>
        <taxon>Ovalentaria</taxon>
        <taxon>Atherinomorphae</taxon>
        <taxon>Cyprinodontiformes</taxon>
        <taxon>Goodeidae</taxon>
        <taxon>Goodea</taxon>
    </lineage>
</organism>
<evidence type="ECO:0000259" key="3">
    <source>
        <dbReference type="PROSITE" id="PS50158"/>
    </source>
</evidence>